<feature type="domain" description="HTH OST-type" evidence="1">
    <location>
        <begin position="312"/>
        <end position="367"/>
    </location>
</feature>
<dbReference type="InterPro" id="IPR025677">
    <property type="entry name" value="OST-HTH-assoc_dom"/>
</dbReference>
<name>A0AAD9LJA2_BABDI</name>
<reference evidence="3" key="2">
    <citation type="submission" date="2021-05" db="EMBL/GenBank/DDBJ databases">
        <authorList>
            <person name="Pain A."/>
        </authorList>
    </citation>
    <scope>NUCLEOTIDE SEQUENCE</scope>
    <source>
        <strain evidence="3">1802A</strain>
    </source>
</reference>
<sequence length="418" mass="47699">MARVLHSQWSTSTVDWDDFCTSLGSTRRPKRTKYYTSGRWLPRDGDYNDTPGVPSSKNTLVMVDLALNDIYDIICELYEEEIVPTLHEIRRKLQRNHASLVDAKWLIKICSNDTYQRFHVVNLEEGQESQNDSDLQRHWAIMLAGKPLQYRETLEIDPHDLVHVFQCAVKLASAIMVDSLKEKEELLHMHEGPNPTRIGGRYLFAEYLRKAGPKHFRKQPIGRLVRLVQASLDANILVYQDNNIVPAVSSSTTARKLLLRLERTRSTSATGRQLYTQHLRNNIITLLKDRPTKVATSSPERKRRGPRVGLVLILKATGESISLCKLPSVYKQKFNEELDYAAGGYPKLADFIREELPECSVESYDGEKRPEYTSQYTPQIGGTIEGYAYVPSTTLLFPLGLSASRFDEKAVKSLLTEW</sequence>
<dbReference type="Gene3D" id="3.30.420.610">
    <property type="entry name" value="LOTUS domain-like"/>
    <property type="match status" value="1"/>
</dbReference>
<dbReference type="InterPro" id="IPR041966">
    <property type="entry name" value="LOTUS-like"/>
</dbReference>
<dbReference type="AlphaFoldDB" id="A0AAD9LJA2"/>
<evidence type="ECO:0008006" key="5">
    <source>
        <dbReference type="Google" id="ProtNLM"/>
    </source>
</evidence>
<evidence type="ECO:0000259" key="1">
    <source>
        <dbReference type="Pfam" id="PF12872"/>
    </source>
</evidence>
<comment type="caution">
    <text evidence="3">The sequence shown here is derived from an EMBL/GenBank/DDBJ whole genome shotgun (WGS) entry which is preliminary data.</text>
</comment>
<keyword evidence="4" id="KW-1185">Reference proteome</keyword>
<organism evidence="3 4">
    <name type="scientific">Babesia divergens</name>
    <dbReference type="NCBI Taxonomy" id="32595"/>
    <lineage>
        <taxon>Eukaryota</taxon>
        <taxon>Sar</taxon>
        <taxon>Alveolata</taxon>
        <taxon>Apicomplexa</taxon>
        <taxon>Aconoidasida</taxon>
        <taxon>Piroplasmida</taxon>
        <taxon>Babesiidae</taxon>
        <taxon>Babesia</taxon>
    </lineage>
</organism>
<evidence type="ECO:0000313" key="3">
    <source>
        <dbReference type="EMBL" id="KAK1937642.1"/>
    </source>
</evidence>
<feature type="domain" description="OST-HTH associated" evidence="2">
    <location>
        <begin position="199"/>
        <end position="254"/>
    </location>
</feature>
<protein>
    <recommendedName>
        <fullName evidence="5">HTH OST-type domain-containing protein</fullName>
    </recommendedName>
</protein>
<dbReference type="CDD" id="cd08824">
    <property type="entry name" value="LOTUS"/>
    <property type="match status" value="1"/>
</dbReference>
<reference evidence="3" key="1">
    <citation type="journal article" date="2014" name="Nucleic Acids Res.">
        <title>The evolutionary dynamics of variant antigen genes in Babesia reveal a history of genomic innovation underlying host-parasite interaction.</title>
        <authorList>
            <person name="Jackson A.P."/>
            <person name="Otto T.D."/>
            <person name="Darby A."/>
            <person name="Ramaprasad A."/>
            <person name="Xia D."/>
            <person name="Echaide I.E."/>
            <person name="Farber M."/>
            <person name="Gahlot S."/>
            <person name="Gamble J."/>
            <person name="Gupta D."/>
            <person name="Gupta Y."/>
            <person name="Jackson L."/>
            <person name="Malandrin L."/>
            <person name="Malas T.B."/>
            <person name="Moussa E."/>
            <person name="Nair M."/>
            <person name="Reid A.J."/>
            <person name="Sanders M."/>
            <person name="Sharma J."/>
            <person name="Tracey A."/>
            <person name="Quail M.A."/>
            <person name="Weir W."/>
            <person name="Wastling J.M."/>
            <person name="Hall N."/>
            <person name="Willadsen P."/>
            <person name="Lingelbach K."/>
            <person name="Shiels B."/>
            <person name="Tait A."/>
            <person name="Berriman M."/>
            <person name="Allred D.R."/>
            <person name="Pain A."/>
        </authorList>
    </citation>
    <scope>NUCLEOTIDE SEQUENCE</scope>
    <source>
        <strain evidence="3">1802A</strain>
    </source>
</reference>
<evidence type="ECO:0000313" key="4">
    <source>
        <dbReference type="Proteomes" id="UP001195914"/>
    </source>
</evidence>
<proteinExistence type="predicted"/>
<dbReference type="Proteomes" id="UP001195914">
    <property type="component" value="Unassembled WGS sequence"/>
</dbReference>
<dbReference type="EMBL" id="JAHBMH010000033">
    <property type="protein sequence ID" value="KAK1937642.1"/>
    <property type="molecule type" value="Genomic_DNA"/>
</dbReference>
<dbReference type="Pfam" id="PF14418">
    <property type="entry name" value="OHA"/>
    <property type="match status" value="1"/>
</dbReference>
<dbReference type="InterPro" id="IPR025605">
    <property type="entry name" value="OST-HTH/LOTUS_dom"/>
</dbReference>
<gene>
    <name evidence="3" type="ORF">X943_003560</name>
</gene>
<accession>A0AAD9LJA2</accession>
<dbReference type="Pfam" id="PF12872">
    <property type="entry name" value="OST-HTH"/>
    <property type="match status" value="1"/>
</dbReference>
<evidence type="ECO:0000259" key="2">
    <source>
        <dbReference type="Pfam" id="PF14418"/>
    </source>
</evidence>